<evidence type="ECO:0000313" key="2">
    <source>
        <dbReference type="EMBL" id="ONI01632.1"/>
    </source>
</evidence>
<evidence type="ECO:0000256" key="1">
    <source>
        <dbReference type="SAM" id="MobiDB-lite"/>
    </source>
</evidence>
<gene>
    <name evidence="2" type="ORF">PRUPE_6G149800</name>
</gene>
<name>A0A251NQP1_PRUPE</name>
<organism evidence="2 3">
    <name type="scientific">Prunus persica</name>
    <name type="common">Peach</name>
    <name type="synonym">Amygdalus persica</name>
    <dbReference type="NCBI Taxonomy" id="3760"/>
    <lineage>
        <taxon>Eukaryota</taxon>
        <taxon>Viridiplantae</taxon>
        <taxon>Streptophyta</taxon>
        <taxon>Embryophyta</taxon>
        <taxon>Tracheophyta</taxon>
        <taxon>Spermatophyta</taxon>
        <taxon>Magnoliopsida</taxon>
        <taxon>eudicotyledons</taxon>
        <taxon>Gunneridae</taxon>
        <taxon>Pentapetalae</taxon>
        <taxon>rosids</taxon>
        <taxon>fabids</taxon>
        <taxon>Rosales</taxon>
        <taxon>Rosaceae</taxon>
        <taxon>Amygdaloideae</taxon>
        <taxon>Amygdaleae</taxon>
        <taxon>Prunus</taxon>
    </lineage>
</organism>
<feature type="region of interest" description="Disordered" evidence="1">
    <location>
        <begin position="1"/>
        <end position="29"/>
    </location>
</feature>
<evidence type="ECO:0000313" key="3">
    <source>
        <dbReference type="Proteomes" id="UP000006882"/>
    </source>
</evidence>
<dbReference type="AlphaFoldDB" id="A0A251NQP1"/>
<accession>A0A251NQP1</accession>
<protein>
    <submittedName>
        <fullName evidence="2">Uncharacterized protein</fullName>
    </submittedName>
</protein>
<reference evidence="2 3" key="1">
    <citation type="journal article" date="2013" name="Nat. Genet.">
        <title>The high-quality draft genome of peach (Prunus persica) identifies unique patterns of genetic diversity, domestication and genome evolution.</title>
        <authorList>
            <consortium name="International Peach Genome Initiative"/>
            <person name="Verde I."/>
            <person name="Abbott A.G."/>
            <person name="Scalabrin S."/>
            <person name="Jung S."/>
            <person name="Shu S."/>
            <person name="Marroni F."/>
            <person name="Zhebentyayeva T."/>
            <person name="Dettori M.T."/>
            <person name="Grimwood J."/>
            <person name="Cattonaro F."/>
            <person name="Zuccolo A."/>
            <person name="Rossini L."/>
            <person name="Jenkins J."/>
            <person name="Vendramin E."/>
            <person name="Meisel L.A."/>
            <person name="Decroocq V."/>
            <person name="Sosinski B."/>
            <person name="Prochnik S."/>
            <person name="Mitros T."/>
            <person name="Policriti A."/>
            <person name="Cipriani G."/>
            <person name="Dondini L."/>
            <person name="Ficklin S."/>
            <person name="Goodstein D.M."/>
            <person name="Xuan P."/>
            <person name="Del Fabbro C."/>
            <person name="Aramini V."/>
            <person name="Copetti D."/>
            <person name="Gonzalez S."/>
            <person name="Horner D.S."/>
            <person name="Falchi R."/>
            <person name="Lucas S."/>
            <person name="Mica E."/>
            <person name="Maldonado J."/>
            <person name="Lazzari B."/>
            <person name="Bielenberg D."/>
            <person name="Pirona R."/>
            <person name="Miculan M."/>
            <person name="Barakat A."/>
            <person name="Testolin R."/>
            <person name="Stella A."/>
            <person name="Tartarini S."/>
            <person name="Tonutti P."/>
            <person name="Arus P."/>
            <person name="Orellana A."/>
            <person name="Wells C."/>
            <person name="Main D."/>
            <person name="Vizzotto G."/>
            <person name="Silva H."/>
            <person name="Salamini F."/>
            <person name="Schmutz J."/>
            <person name="Morgante M."/>
            <person name="Rokhsar D.S."/>
        </authorList>
    </citation>
    <scope>NUCLEOTIDE SEQUENCE [LARGE SCALE GENOMIC DNA]</scope>
    <source>
        <strain evidence="3">cv. Nemared</strain>
    </source>
</reference>
<dbReference type="Proteomes" id="UP000006882">
    <property type="component" value="Chromosome G6"/>
</dbReference>
<dbReference type="Gramene" id="ONI01632">
    <property type="protein sequence ID" value="ONI01632"/>
    <property type="gene ID" value="PRUPE_6G149800"/>
</dbReference>
<proteinExistence type="predicted"/>
<sequence length="71" mass="8247">MKRTHRGTTEASSSRPNRQRPTTSTRRQRVALQDHFEDTTEVEYVALTHDSNVDTEVVDPRCLSMRVQTYP</sequence>
<dbReference type="EMBL" id="CM007656">
    <property type="protein sequence ID" value="ONI01632.1"/>
    <property type="molecule type" value="Genomic_DNA"/>
</dbReference>
<keyword evidence="3" id="KW-1185">Reference proteome</keyword>
<feature type="compositionally biased region" description="Low complexity" evidence="1">
    <location>
        <begin position="12"/>
        <end position="25"/>
    </location>
</feature>